<dbReference type="PRINTS" id="PR00237">
    <property type="entry name" value="GPCRRHODOPSN"/>
</dbReference>
<feature type="transmembrane region" description="Helical" evidence="13">
    <location>
        <begin position="105"/>
        <end position="126"/>
    </location>
</feature>
<dbReference type="SUPFAM" id="SSF81321">
    <property type="entry name" value="Family A G protein-coupled receptor-like"/>
    <property type="match status" value="1"/>
</dbReference>
<feature type="transmembrane region" description="Helical" evidence="13">
    <location>
        <begin position="26"/>
        <end position="49"/>
    </location>
</feature>
<dbReference type="Pfam" id="PF00001">
    <property type="entry name" value="7tm_1"/>
    <property type="match status" value="1"/>
</dbReference>
<evidence type="ECO:0000313" key="15">
    <source>
        <dbReference type="EMBL" id="KAJ7424262.1"/>
    </source>
</evidence>
<dbReference type="InterPro" id="IPR008365">
    <property type="entry name" value="Prostanoid_rcpt"/>
</dbReference>
<keyword evidence="3" id="KW-1003">Cell membrane</keyword>
<dbReference type="PRINTS" id="PR01788">
    <property type="entry name" value="PROSTANOIDR"/>
</dbReference>
<evidence type="ECO:0000313" key="16">
    <source>
        <dbReference type="Proteomes" id="UP001145742"/>
    </source>
</evidence>
<keyword evidence="9" id="KW-0325">Glycoprotein</keyword>
<feature type="transmembrane region" description="Helical" evidence="13">
    <location>
        <begin position="147"/>
        <end position="171"/>
    </location>
</feature>
<evidence type="ECO:0000256" key="3">
    <source>
        <dbReference type="ARBA" id="ARBA00022475"/>
    </source>
</evidence>
<keyword evidence="5 13" id="KW-1133">Transmembrane helix</keyword>
<feature type="transmembrane region" description="Helical" evidence="13">
    <location>
        <begin position="191"/>
        <end position="221"/>
    </location>
</feature>
<evidence type="ECO:0000256" key="7">
    <source>
        <dbReference type="ARBA" id="ARBA00023136"/>
    </source>
</evidence>
<feature type="domain" description="G-protein coupled receptors family 1 profile" evidence="14">
    <location>
        <begin position="39"/>
        <end position="312"/>
    </location>
</feature>
<dbReference type="PRINTS" id="PR00582">
    <property type="entry name" value="PRSTNOIDEP3R"/>
</dbReference>
<evidence type="ECO:0000256" key="6">
    <source>
        <dbReference type="ARBA" id="ARBA00023040"/>
    </source>
</evidence>
<evidence type="ECO:0000259" key="14">
    <source>
        <dbReference type="PROSITE" id="PS50262"/>
    </source>
</evidence>
<evidence type="ECO:0000256" key="5">
    <source>
        <dbReference type="ARBA" id="ARBA00022989"/>
    </source>
</evidence>
<keyword evidence="10" id="KW-0807">Transducer</keyword>
<protein>
    <recommendedName>
        <fullName evidence="2">Prostaglandin E2 receptor EP3 subtype</fullName>
    </recommendedName>
    <alternativeName>
        <fullName evidence="11">Prostanoid EP3 receptor</fullName>
    </alternativeName>
</protein>
<evidence type="ECO:0000256" key="11">
    <source>
        <dbReference type="ARBA" id="ARBA00031591"/>
    </source>
</evidence>
<proteinExistence type="predicted"/>
<keyword evidence="4 13" id="KW-0812">Transmembrane</keyword>
<name>A0ABQ9DKM5_9PASS</name>
<dbReference type="Gene3D" id="1.20.1070.10">
    <property type="entry name" value="Rhodopsin 7-helix transmembrane proteins"/>
    <property type="match status" value="1"/>
</dbReference>
<evidence type="ECO:0000256" key="9">
    <source>
        <dbReference type="ARBA" id="ARBA00023180"/>
    </source>
</evidence>
<evidence type="ECO:0000256" key="10">
    <source>
        <dbReference type="ARBA" id="ARBA00023224"/>
    </source>
</evidence>
<sequence>MSPWQRCEPLPNATGRAAEPCGAVSVAIPLAMMLAGMAGNALAMLLVSRSYRAKGSRRKRSFLLCIGSLALTDMLGQLLTSPIVISVYLADRAWDAVDPSGRLCAFFGFAMTAFGLCPLLIASAMAAERALATRAPHWYATHMSPRVTRAALLAIGAAALAIALLPLAGLGRYALQWPGTWCFISTGAGSAAFAAAFAALGLLSLAVTVGCNLATIGALLARCRARAPRAGRPWGRIATDTLLQLLGIMCVLSACWAPLLVTMLRMTWGHSLEHCRAVPTPAQGNARHRDCDFFLTAVRLASLNQILDPWVYLLLRRMLLQRCCQAASAVSHCSNANCGARATALSEETRRTAA</sequence>
<comment type="subcellular location">
    <subcellularLocation>
        <location evidence="1">Cell membrane</location>
        <topology evidence="1">Multi-pass membrane protein</topology>
    </subcellularLocation>
</comment>
<reference evidence="15" key="1">
    <citation type="submission" date="2019-10" db="EMBL/GenBank/DDBJ databases">
        <authorList>
            <person name="Soares A.E.R."/>
            <person name="Aleixo A."/>
            <person name="Schneider P."/>
            <person name="Miyaki C.Y."/>
            <person name="Schneider M.P."/>
            <person name="Mello C."/>
            <person name="Vasconcelos A.T.R."/>
        </authorList>
    </citation>
    <scope>NUCLEOTIDE SEQUENCE</scope>
    <source>
        <tissue evidence="15">Muscle</tissue>
    </source>
</reference>
<dbReference type="PROSITE" id="PS50262">
    <property type="entry name" value="G_PROTEIN_RECEP_F1_2"/>
    <property type="match status" value="1"/>
</dbReference>
<evidence type="ECO:0000256" key="4">
    <source>
        <dbReference type="ARBA" id="ARBA00022692"/>
    </source>
</evidence>
<evidence type="ECO:0000256" key="13">
    <source>
        <dbReference type="SAM" id="Phobius"/>
    </source>
</evidence>
<keyword evidence="16" id="KW-1185">Reference proteome</keyword>
<keyword evidence="8 15" id="KW-0675">Receptor</keyword>
<keyword evidence="7 13" id="KW-0472">Membrane</keyword>
<evidence type="ECO:0000256" key="2">
    <source>
        <dbReference type="ARBA" id="ARBA00015397"/>
    </source>
</evidence>
<dbReference type="PRINTS" id="PR00428">
    <property type="entry name" value="PROSTAGLNDNR"/>
</dbReference>
<evidence type="ECO:0000256" key="8">
    <source>
        <dbReference type="ARBA" id="ARBA00023170"/>
    </source>
</evidence>
<feature type="transmembrane region" description="Helical" evidence="13">
    <location>
        <begin position="242"/>
        <end position="264"/>
    </location>
</feature>
<dbReference type="InterPro" id="IPR001244">
    <property type="entry name" value="Prostglndn_DP_rcpt"/>
</dbReference>
<dbReference type="InterPro" id="IPR017452">
    <property type="entry name" value="GPCR_Rhodpsn_7TM"/>
</dbReference>
<dbReference type="EMBL" id="WHWB01032722">
    <property type="protein sequence ID" value="KAJ7424262.1"/>
    <property type="molecule type" value="Genomic_DNA"/>
</dbReference>
<feature type="transmembrane region" description="Helical" evidence="13">
    <location>
        <begin position="61"/>
        <end position="85"/>
    </location>
</feature>
<dbReference type="InterPro" id="IPR000265">
    <property type="entry name" value="Prostglndn_EP3_rcpt"/>
</dbReference>
<gene>
    <name evidence="15" type="primary">PTGER3</name>
    <name evidence="15" type="ORF">WISP_29529</name>
</gene>
<comment type="caution">
    <text evidence="15">The sequence shown here is derived from an EMBL/GenBank/DDBJ whole genome shotgun (WGS) entry which is preliminary data.</text>
</comment>
<organism evidence="15 16">
    <name type="scientific">Willisornis vidua</name>
    <name type="common">Xingu scale-backed antbird</name>
    <dbReference type="NCBI Taxonomy" id="1566151"/>
    <lineage>
        <taxon>Eukaryota</taxon>
        <taxon>Metazoa</taxon>
        <taxon>Chordata</taxon>
        <taxon>Craniata</taxon>
        <taxon>Vertebrata</taxon>
        <taxon>Euteleostomi</taxon>
        <taxon>Archelosauria</taxon>
        <taxon>Archosauria</taxon>
        <taxon>Dinosauria</taxon>
        <taxon>Saurischia</taxon>
        <taxon>Theropoda</taxon>
        <taxon>Coelurosauria</taxon>
        <taxon>Aves</taxon>
        <taxon>Neognathae</taxon>
        <taxon>Neoaves</taxon>
        <taxon>Telluraves</taxon>
        <taxon>Australaves</taxon>
        <taxon>Passeriformes</taxon>
        <taxon>Thamnophilidae</taxon>
        <taxon>Willisornis</taxon>
    </lineage>
</organism>
<dbReference type="InterPro" id="IPR000276">
    <property type="entry name" value="GPCR_Rhodpsn"/>
</dbReference>
<keyword evidence="6" id="KW-0297">G-protein coupled receptor</keyword>
<dbReference type="PANTHER" id="PTHR11866:SF10">
    <property type="entry name" value="PROSTAGLANDIN E2 RECEPTOR EP3 SUBTYPE"/>
    <property type="match status" value="1"/>
</dbReference>
<evidence type="ECO:0000256" key="1">
    <source>
        <dbReference type="ARBA" id="ARBA00004651"/>
    </source>
</evidence>
<evidence type="ECO:0000256" key="12">
    <source>
        <dbReference type="ARBA" id="ARBA00046395"/>
    </source>
</evidence>
<dbReference type="Proteomes" id="UP001145742">
    <property type="component" value="Unassembled WGS sequence"/>
</dbReference>
<dbReference type="PANTHER" id="PTHR11866">
    <property type="entry name" value="G-PROTEIN COUPLED RECEPTOR FAMILY 1 MEMBER"/>
    <property type="match status" value="1"/>
</dbReference>
<accession>A0ABQ9DKM5</accession>
<comment type="subunit">
    <text evidence="12">Interacts (via C-terminus) with MKLN1.</text>
</comment>